<sequence>MIGRMVKRVLLGLALVVGLLCVVVGARGYQMYRSALQEKSIEEAVAELHAQPGYTSVDELPQVYLDAVVAIEDHRFYTHCGIDIISICRAAWNDLRTMSLEEGGSTITQQVAKNLFLTQEKEFTRKVAEVFLAFDLEATCSKREILELYVNSSYFGLGCVGIGQAAPQMLGVVPGDMTLEQAALMAGIPNEPSLYSSDRQAAEARRDVVLMQMEKYGLMPGAATAS</sequence>
<evidence type="ECO:0000256" key="1">
    <source>
        <dbReference type="ARBA" id="ARBA00004236"/>
    </source>
</evidence>
<dbReference type="GO" id="GO:0030288">
    <property type="term" value="C:outer membrane-bounded periplasmic space"/>
    <property type="evidence" value="ECO:0007669"/>
    <property type="project" value="TreeGrafter"/>
</dbReference>
<evidence type="ECO:0000256" key="10">
    <source>
        <dbReference type="ARBA" id="ARBA00049902"/>
    </source>
</evidence>
<evidence type="ECO:0000256" key="2">
    <source>
        <dbReference type="ARBA" id="ARBA00022475"/>
    </source>
</evidence>
<dbReference type="InterPro" id="IPR036950">
    <property type="entry name" value="PBP_transglycosylase"/>
</dbReference>
<evidence type="ECO:0000313" key="12">
    <source>
        <dbReference type="EMBL" id="RGL08373.1"/>
    </source>
</evidence>
<organism evidence="12 13">
    <name type="scientific">Collinsella tanakaei</name>
    <dbReference type="NCBI Taxonomy" id="626935"/>
    <lineage>
        <taxon>Bacteria</taxon>
        <taxon>Bacillati</taxon>
        <taxon>Actinomycetota</taxon>
        <taxon>Coriobacteriia</taxon>
        <taxon>Coriobacteriales</taxon>
        <taxon>Coriobacteriaceae</taxon>
        <taxon>Collinsella</taxon>
    </lineage>
</organism>
<dbReference type="GO" id="GO:0009252">
    <property type="term" value="P:peptidoglycan biosynthetic process"/>
    <property type="evidence" value="ECO:0007669"/>
    <property type="project" value="UniProtKB-KW"/>
</dbReference>
<dbReference type="GO" id="GO:0008955">
    <property type="term" value="F:peptidoglycan glycosyltransferase activity"/>
    <property type="evidence" value="ECO:0007669"/>
    <property type="project" value="UniProtKB-EC"/>
</dbReference>
<dbReference type="InterPro" id="IPR023346">
    <property type="entry name" value="Lysozyme-like_dom_sf"/>
</dbReference>
<keyword evidence="2" id="KW-1003">Cell membrane</keyword>
<keyword evidence="7" id="KW-0472">Membrane</keyword>
<evidence type="ECO:0000256" key="3">
    <source>
        <dbReference type="ARBA" id="ARBA00022676"/>
    </source>
</evidence>
<keyword evidence="8" id="KW-0961">Cell wall biogenesis/degradation</keyword>
<evidence type="ECO:0000256" key="6">
    <source>
        <dbReference type="ARBA" id="ARBA00022984"/>
    </source>
</evidence>
<dbReference type="InterPro" id="IPR050396">
    <property type="entry name" value="Glycosyltr_51/Transpeptidase"/>
</dbReference>
<evidence type="ECO:0000259" key="11">
    <source>
        <dbReference type="Pfam" id="PF00912"/>
    </source>
</evidence>
<dbReference type="GO" id="GO:0005886">
    <property type="term" value="C:plasma membrane"/>
    <property type="evidence" value="ECO:0007669"/>
    <property type="project" value="UniProtKB-SubCell"/>
</dbReference>
<comment type="caution">
    <text evidence="12">The sequence shown here is derived from an EMBL/GenBank/DDBJ whole genome shotgun (WGS) entry which is preliminary data.</text>
</comment>
<gene>
    <name evidence="12" type="ORF">DXC81_08300</name>
</gene>
<protein>
    <recommendedName>
        <fullName evidence="9">peptidoglycan glycosyltransferase</fullName>
        <ecNumber evidence="9">2.4.99.28</ecNumber>
    </recommendedName>
</protein>
<dbReference type="PANTHER" id="PTHR32282:SF11">
    <property type="entry name" value="PENICILLIN-BINDING PROTEIN 1B"/>
    <property type="match status" value="1"/>
</dbReference>
<evidence type="ECO:0000256" key="8">
    <source>
        <dbReference type="ARBA" id="ARBA00023316"/>
    </source>
</evidence>
<dbReference type="GO" id="GO:0008360">
    <property type="term" value="P:regulation of cell shape"/>
    <property type="evidence" value="ECO:0007669"/>
    <property type="project" value="UniProtKB-KW"/>
</dbReference>
<dbReference type="SUPFAM" id="SSF53955">
    <property type="entry name" value="Lysozyme-like"/>
    <property type="match status" value="1"/>
</dbReference>
<reference evidence="12 13" key="1">
    <citation type="submission" date="2018-08" db="EMBL/GenBank/DDBJ databases">
        <title>A genome reference for cultivated species of the human gut microbiota.</title>
        <authorList>
            <person name="Zou Y."/>
            <person name="Xue W."/>
            <person name="Luo G."/>
        </authorList>
    </citation>
    <scope>NUCLEOTIDE SEQUENCE [LARGE SCALE GENOMIC DNA]</scope>
    <source>
        <strain evidence="12 13">TF08-14</strain>
    </source>
</reference>
<dbReference type="Proteomes" id="UP000260943">
    <property type="component" value="Unassembled WGS sequence"/>
</dbReference>
<keyword evidence="5" id="KW-0133">Cell shape</keyword>
<evidence type="ECO:0000256" key="5">
    <source>
        <dbReference type="ARBA" id="ARBA00022960"/>
    </source>
</evidence>
<comment type="catalytic activity">
    <reaction evidence="10">
        <text>[GlcNAc-(1-&gt;4)-Mur2Ac(oyl-L-Ala-gamma-D-Glu-L-Lys-D-Ala-D-Ala)](n)-di-trans,octa-cis-undecaprenyl diphosphate + beta-D-GlcNAc-(1-&gt;4)-Mur2Ac(oyl-L-Ala-gamma-D-Glu-L-Lys-D-Ala-D-Ala)-di-trans,octa-cis-undecaprenyl diphosphate = [GlcNAc-(1-&gt;4)-Mur2Ac(oyl-L-Ala-gamma-D-Glu-L-Lys-D-Ala-D-Ala)](n+1)-di-trans,octa-cis-undecaprenyl diphosphate + di-trans,octa-cis-undecaprenyl diphosphate + H(+)</text>
        <dbReference type="Rhea" id="RHEA:23708"/>
        <dbReference type="Rhea" id="RHEA-COMP:9602"/>
        <dbReference type="Rhea" id="RHEA-COMP:9603"/>
        <dbReference type="ChEBI" id="CHEBI:15378"/>
        <dbReference type="ChEBI" id="CHEBI:58405"/>
        <dbReference type="ChEBI" id="CHEBI:60033"/>
        <dbReference type="ChEBI" id="CHEBI:78435"/>
        <dbReference type="EC" id="2.4.99.28"/>
    </reaction>
</comment>
<dbReference type="Pfam" id="PF00912">
    <property type="entry name" value="Transgly"/>
    <property type="match status" value="1"/>
</dbReference>
<accession>A0A3E4QPY3</accession>
<dbReference type="EC" id="2.4.99.28" evidence="9"/>
<comment type="subcellular location">
    <subcellularLocation>
        <location evidence="1">Cell membrane</location>
    </subcellularLocation>
</comment>
<dbReference type="GO" id="GO:0071555">
    <property type="term" value="P:cell wall organization"/>
    <property type="evidence" value="ECO:0007669"/>
    <property type="project" value="UniProtKB-KW"/>
</dbReference>
<keyword evidence="6" id="KW-0573">Peptidoglycan synthesis</keyword>
<dbReference type="PANTHER" id="PTHR32282">
    <property type="entry name" value="BINDING PROTEIN TRANSPEPTIDASE, PUTATIVE-RELATED"/>
    <property type="match status" value="1"/>
</dbReference>
<feature type="domain" description="Glycosyl transferase family 51" evidence="11">
    <location>
        <begin position="50"/>
        <end position="213"/>
    </location>
</feature>
<name>A0A3E4QPY3_9ACTN</name>
<dbReference type="AlphaFoldDB" id="A0A3E4QPY3"/>
<evidence type="ECO:0000256" key="4">
    <source>
        <dbReference type="ARBA" id="ARBA00022679"/>
    </source>
</evidence>
<evidence type="ECO:0000256" key="9">
    <source>
        <dbReference type="ARBA" id="ARBA00044770"/>
    </source>
</evidence>
<keyword evidence="3" id="KW-0328">Glycosyltransferase</keyword>
<dbReference type="InterPro" id="IPR001264">
    <property type="entry name" value="Glyco_trans_51"/>
</dbReference>
<dbReference type="EMBL" id="QSRJ01000010">
    <property type="protein sequence ID" value="RGL08373.1"/>
    <property type="molecule type" value="Genomic_DNA"/>
</dbReference>
<evidence type="ECO:0000256" key="7">
    <source>
        <dbReference type="ARBA" id="ARBA00023136"/>
    </source>
</evidence>
<evidence type="ECO:0000313" key="13">
    <source>
        <dbReference type="Proteomes" id="UP000260943"/>
    </source>
</evidence>
<proteinExistence type="predicted"/>
<dbReference type="Gene3D" id="1.10.3810.10">
    <property type="entry name" value="Biosynthetic peptidoglycan transglycosylase-like"/>
    <property type="match status" value="1"/>
</dbReference>
<keyword evidence="4 12" id="KW-0808">Transferase</keyword>
<dbReference type="RefSeq" id="WP_117679986.1">
    <property type="nucleotide sequence ID" value="NZ_CAJJKC010000004.1"/>
</dbReference>